<gene>
    <name evidence="2" type="ORF">BDV30DRAFT_206331</name>
</gene>
<keyword evidence="1" id="KW-0472">Membrane</keyword>
<dbReference type="AlphaFoldDB" id="A0A5N6JFF0"/>
<keyword evidence="1" id="KW-1133">Transmembrane helix</keyword>
<evidence type="ECO:0000256" key="1">
    <source>
        <dbReference type="SAM" id="Phobius"/>
    </source>
</evidence>
<evidence type="ECO:0000313" key="3">
    <source>
        <dbReference type="Proteomes" id="UP000326289"/>
    </source>
</evidence>
<reference evidence="2 3" key="1">
    <citation type="submission" date="2019-04" db="EMBL/GenBank/DDBJ databases">
        <title>Fungal friends and foes A comparative genomics study of 23 Aspergillus species from section Flavi.</title>
        <authorList>
            <consortium name="DOE Joint Genome Institute"/>
            <person name="Kjaerbolling I."/>
            <person name="Vesth T.C."/>
            <person name="Frisvad J.C."/>
            <person name="Nybo J.L."/>
            <person name="Theobald S."/>
            <person name="Kildgaard S."/>
            <person name="Petersen T.I."/>
            <person name="Kuo A."/>
            <person name="Sato A."/>
            <person name="Lyhne E.K."/>
            <person name="Kogle M.E."/>
            <person name="Wiebenga A."/>
            <person name="Kun R.S."/>
            <person name="Lubbers R.J."/>
            <person name="Makela M.R."/>
            <person name="Barry K."/>
            <person name="Chovatia M."/>
            <person name="Clum A."/>
            <person name="Daum C."/>
            <person name="Haridas S."/>
            <person name="He G."/>
            <person name="LaButti K."/>
            <person name="Lipzen A."/>
            <person name="Mondo S."/>
            <person name="Pangilinan J."/>
            <person name="Riley R."/>
            <person name="Salamov A."/>
            <person name="Simmons B.A."/>
            <person name="Magnuson J.K."/>
            <person name="Henrissat B."/>
            <person name="Mortensen U.H."/>
            <person name="Larsen T.O."/>
            <person name="De vries R.P."/>
            <person name="Grigoriev I.V."/>
            <person name="Machida M."/>
            <person name="Baker S.E."/>
            <person name="Andersen M.R."/>
        </authorList>
    </citation>
    <scope>NUCLEOTIDE SEQUENCE [LARGE SCALE GENOMIC DNA]</scope>
    <source>
        <strain evidence="2 3">CBS 117635</strain>
    </source>
</reference>
<dbReference type="EMBL" id="ML732776">
    <property type="protein sequence ID" value="KAB8276614.1"/>
    <property type="molecule type" value="Genomic_DNA"/>
</dbReference>
<keyword evidence="3" id="KW-1185">Reference proteome</keyword>
<keyword evidence="1" id="KW-0812">Transmembrane</keyword>
<sequence length="141" mass="16311">MVSIHPLFVLSWRRIRTIYRIPLSFRLPPMVSRNRLLQTAIHWPLILQVQDSLRLLLFVMQFAGSLGSLLLPSAAGQQQLWMIALIIPLTMIPLRTIPVTMTVLMVLLQRMTLQRMIPLRMTLLRANIDKVNTRADDTETE</sequence>
<feature type="transmembrane region" description="Helical" evidence="1">
    <location>
        <begin position="81"/>
        <end position="108"/>
    </location>
</feature>
<organism evidence="2 3">
    <name type="scientific">Aspergillus minisclerotigenes</name>
    <dbReference type="NCBI Taxonomy" id="656917"/>
    <lineage>
        <taxon>Eukaryota</taxon>
        <taxon>Fungi</taxon>
        <taxon>Dikarya</taxon>
        <taxon>Ascomycota</taxon>
        <taxon>Pezizomycotina</taxon>
        <taxon>Eurotiomycetes</taxon>
        <taxon>Eurotiomycetidae</taxon>
        <taxon>Eurotiales</taxon>
        <taxon>Aspergillaceae</taxon>
        <taxon>Aspergillus</taxon>
        <taxon>Aspergillus subgen. Circumdati</taxon>
    </lineage>
</organism>
<dbReference type="Proteomes" id="UP000326289">
    <property type="component" value="Unassembled WGS sequence"/>
</dbReference>
<protein>
    <submittedName>
        <fullName evidence="2">Uncharacterized protein</fullName>
    </submittedName>
</protein>
<evidence type="ECO:0000313" key="2">
    <source>
        <dbReference type="EMBL" id="KAB8276614.1"/>
    </source>
</evidence>
<name>A0A5N6JFF0_9EURO</name>
<feature type="transmembrane region" description="Helical" evidence="1">
    <location>
        <begin position="55"/>
        <end position="75"/>
    </location>
</feature>
<proteinExistence type="predicted"/>
<accession>A0A5N6JFF0</accession>